<evidence type="ECO:0008006" key="3">
    <source>
        <dbReference type="Google" id="ProtNLM"/>
    </source>
</evidence>
<reference evidence="1 2" key="1">
    <citation type="submission" date="2021-05" db="EMBL/GenBank/DDBJ databases">
        <title>A novel Methanospirillum isolate from a pyrite-forming mixed culture.</title>
        <authorList>
            <person name="Bunk B."/>
            <person name="Sproer C."/>
            <person name="Spring S."/>
            <person name="Pester M."/>
        </authorList>
    </citation>
    <scope>NUCLEOTIDE SEQUENCE [LARGE SCALE GENOMIC DNA]</scope>
    <source>
        <strain evidence="1 2">J.3.6.1-F.2.7.3</strain>
    </source>
</reference>
<dbReference type="EMBL" id="CP075546">
    <property type="protein sequence ID" value="QVV87692.1"/>
    <property type="molecule type" value="Genomic_DNA"/>
</dbReference>
<dbReference type="Proteomes" id="UP000680656">
    <property type="component" value="Chromosome"/>
</dbReference>
<evidence type="ECO:0000313" key="2">
    <source>
        <dbReference type="Proteomes" id="UP000680656"/>
    </source>
</evidence>
<organism evidence="1 2">
    <name type="scientific">Methanospirillum purgamenti</name>
    <dbReference type="NCBI Taxonomy" id="2834276"/>
    <lineage>
        <taxon>Archaea</taxon>
        <taxon>Methanobacteriati</taxon>
        <taxon>Methanobacteriota</taxon>
        <taxon>Stenosarchaea group</taxon>
        <taxon>Methanomicrobia</taxon>
        <taxon>Methanomicrobiales</taxon>
        <taxon>Methanospirillaceae</taxon>
        <taxon>Methanospirillum</taxon>
    </lineage>
</organism>
<name>A0A8E7AZM3_9EURY</name>
<protein>
    <recommendedName>
        <fullName evidence="3">LapB rubredoxin metal binding domain-containing protein</fullName>
    </recommendedName>
</protein>
<dbReference type="RefSeq" id="WP_214418512.1">
    <property type="nucleotide sequence ID" value="NZ_CP075546.1"/>
</dbReference>
<accession>A0A8E7AZM3</accession>
<evidence type="ECO:0000313" key="1">
    <source>
        <dbReference type="EMBL" id="QVV87692.1"/>
    </source>
</evidence>
<gene>
    <name evidence="1" type="ORF">KHC33_10000</name>
</gene>
<sequence length="146" mass="17476">MGAFYCSTCWHVSPSFQYRCPSCGATNSFYTEQQYAELMIRYIHHPLRRYRIIALQNLKQMKWKDAIPDIQERIRIEKDMDVKAEAKKAIDAIGIYHNRTENEQSVLKDEATHMYEHLYHVTSKVIPVRRIIRKRGHYHLRPRGLR</sequence>
<dbReference type="GeneID" id="65097518"/>
<dbReference type="KEGG" id="mrtj:KHC33_10000"/>
<keyword evidence="2" id="KW-1185">Reference proteome</keyword>
<proteinExistence type="predicted"/>
<dbReference type="AlphaFoldDB" id="A0A8E7AZM3"/>